<feature type="domain" description="GATA-type" evidence="11">
    <location>
        <begin position="447"/>
        <end position="500"/>
    </location>
</feature>
<evidence type="ECO:0000313" key="14">
    <source>
        <dbReference type="Proteomes" id="UP001151699"/>
    </source>
</evidence>
<comment type="caution">
    <text evidence="13">The sequence shown here is derived from an EMBL/GenBank/DDBJ whole genome shotgun (WGS) entry which is preliminary data.</text>
</comment>
<feature type="region of interest" description="Disordered" evidence="10">
    <location>
        <begin position="574"/>
        <end position="605"/>
    </location>
</feature>
<dbReference type="GO" id="GO:0000122">
    <property type="term" value="P:negative regulation of transcription by RNA polymerase II"/>
    <property type="evidence" value="ECO:0007669"/>
    <property type="project" value="TreeGrafter"/>
</dbReference>
<name>A0A9Q0NHM1_9DIPT</name>
<feature type="domain" description="ZAD" evidence="12">
    <location>
        <begin position="1"/>
        <end position="44"/>
    </location>
</feature>
<dbReference type="GO" id="GO:0000981">
    <property type="term" value="F:DNA-binding transcription factor activity, RNA polymerase II-specific"/>
    <property type="evidence" value="ECO:0007669"/>
    <property type="project" value="TreeGrafter"/>
</dbReference>
<feature type="compositionally biased region" description="Polar residues" evidence="10">
    <location>
        <begin position="516"/>
        <end position="528"/>
    </location>
</feature>
<evidence type="ECO:0000256" key="8">
    <source>
        <dbReference type="PROSITE-ProRule" id="PRU00094"/>
    </source>
</evidence>
<keyword evidence="14" id="KW-1185">Reference proteome</keyword>
<dbReference type="Pfam" id="PF00320">
    <property type="entry name" value="GATA"/>
    <property type="match status" value="1"/>
</dbReference>
<reference evidence="13" key="1">
    <citation type="submission" date="2022-07" db="EMBL/GenBank/DDBJ databases">
        <authorList>
            <person name="Trinca V."/>
            <person name="Uliana J.V.C."/>
            <person name="Torres T.T."/>
            <person name="Ward R.J."/>
            <person name="Monesi N."/>
        </authorList>
    </citation>
    <scope>NUCLEOTIDE SEQUENCE</scope>
    <source>
        <strain evidence="13">HSMRA1968</strain>
        <tissue evidence="13">Whole embryos</tissue>
    </source>
</reference>
<comment type="caution">
    <text evidence="9">Lacks conserved residue(s) required for the propagation of feature annotation.</text>
</comment>
<feature type="region of interest" description="Disordered" evidence="10">
    <location>
        <begin position="369"/>
        <end position="412"/>
    </location>
</feature>
<evidence type="ECO:0000256" key="10">
    <source>
        <dbReference type="SAM" id="MobiDB-lite"/>
    </source>
</evidence>
<evidence type="ECO:0000256" key="6">
    <source>
        <dbReference type="ARBA" id="ARBA00023163"/>
    </source>
</evidence>
<feature type="region of interest" description="Disordered" evidence="10">
    <location>
        <begin position="90"/>
        <end position="109"/>
    </location>
</feature>
<evidence type="ECO:0000313" key="13">
    <source>
        <dbReference type="EMBL" id="KAJ6649846.1"/>
    </source>
</evidence>
<dbReference type="InterPro" id="IPR012934">
    <property type="entry name" value="Znf_AD"/>
</dbReference>
<dbReference type="PROSITE" id="PS50114">
    <property type="entry name" value="GATA_ZN_FINGER_2"/>
    <property type="match status" value="1"/>
</dbReference>
<dbReference type="PANTHER" id="PTHR10071">
    <property type="entry name" value="TRANSCRIPTION FACTOR GATA FAMILY MEMBER"/>
    <property type="match status" value="1"/>
</dbReference>
<dbReference type="PANTHER" id="PTHR10071:SF337">
    <property type="entry name" value="GATA-BINDING FACTOR A"/>
    <property type="match status" value="1"/>
</dbReference>
<feature type="compositionally biased region" description="Basic and acidic residues" evidence="10">
    <location>
        <begin position="290"/>
        <end position="299"/>
    </location>
</feature>
<dbReference type="Gene3D" id="3.40.1800.20">
    <property type="match status" value="1"/>
</dbReference>
<feature type="compositionally biased region" description="Polar residues" evidence="10">
    <location>
        <begin position="369"/>
        <end position="388"/>
    </location>
</feature>
<sequence>MIFKMVSPTDGLPAVICKRCRDQLDTCHRFREKAQRTQRKLQNFLQFANKLTGSPEDVLTKTTLSLNELLSPSCRQASEHTAAAALTELRNTSSSHHHQKQQQQKNQSSLVTSILSKNHINHLEANSVSVIPIEAKTSAIANNILTRSNSNHLNQQKPPILQTKSLSQLRQQLETAAVLMDISKKVVISPPSSNPQSPSVLDQSQPQSITSTVINLKRSSSLEEMDLSVKRQKFSTNEQPTLLRDARKTYPSDDLSVIKRSVKEEIPDELSQQSDSNDSSDPGRLQMDIHSQDSDDSKFNQKQTVDSGRETPDSLKSDDHGTDPATTQLWQAFARTTVNGGSNEATELLRQMINCRSLGLPLSSSFSIAGNHSNEPMSLTKNESNPQKVTGRRKQSCPSKAPFDSADNEPTIPSDIVTTEYNNGNHHSWSNNVDDCGKQGKNSNTQQQKDMSCTNCGTLTTTIWRRNLRGEMVCNACGLYFKLHGVNRPHSMRRDTIHTRRRRPKGDKSGRRSKGSKAQDNSSEQNGMNAKDHSDLQTLQNHNLLIALGGVARGGTPFTMPHYSHFLRAPQNYSDGSAEEVQLPSGEELVTGDDSGPEHDADSSNIPLNLVATQFAAD</sequence>
<dbReference type="FunFam" id="3.30.50.10:FF:000002">
    <property type="entry name" value="Gata transcription factor gatad"/>
    <property type="match status" value="1"/>
</dbReference>
<dbReference type="CDD" id="cd00202">
    <property type="entry name" value="ZnF_GATA"/>
    <property type="match status" value="1"/>
</dbReference>
<dbReference type="GO" id="GO:0045165">
    <property type="term" value="P:cell fate commitment"/>
    <property type="evidence" value="ECO:0007669"/>
    <property type="project" value="TreeGrafter"/>
</dbReference>
<keyword evidence="7" id="KW-0539">Nucleus</keyword>
<feature type="compositionally biased region" description="Basic and acidic residues" evidence="10">
    <location>
        <begin position="307"/>
        <end position="322"/>
    </location>
</feature>
<dbReference type="GO" id="GO:0005634">
    <property type="term" value="C:nucleus"/>
    <property type="evidence" value="ECO:0007669"/>
    <property type="project" value="UniProtKB-SubCell"/>
</dbReference>
<dbReference type="PROSITE" id="PS00344">
    <property type="entry name" value="GATA_ZN_FINGER_1"/>
    <property type="match status" value="1"/>
</dbReference>
<accession>A0A9Q0NHM1</accession>
<feature type="region of interest" description="Disordered" evidence="10">
    <location>
        <begin position="263"/>
        <end position="324"/>
    </location>
</feature>
<organism evidence="13 14">
    <name type="scientific">Pseudolycoriella hygida</name>
    <dbReference type="NCBI Taxonomy" id="35572"/>
    <lineage>
        <taxon>Eukaryota</taxon>
        <taxon>Metazoa</taxon>
        <taxon>Ecdysozoa</taxon>
        <taxon>Arthropoda</taxon>
        <taxon>Hexapoda</taxon>
        <taxon>Insecta</taxon>
        <taxon>Pterygota</taxon>
        <taxon>Neoptera</taxon>
        <taxon>Endopterygota</taxon>
        <taxon>Diptera</taxon>
        <taxon>Nematocera</taxon>
        <taxon>Sciaroidea</taxon>
        <taxon>Sciaridae</taxon>
        <taxon>Pseudolycoriella</taxon>
    </lineage>
</organism>
<comment type="subcellular location">
    <subcellularLocation>
        <location evidence="1">Nucleus</location>
    </subcellularLocation>
</comment>
<feature type="compositionally biased region" description="Basic residues" evidence="10">
    <location>
        <begin position="499"/>
        <end position="515"/>
    </location>
</feature>
<dbReference type="OrthoDB" id="2162994at2759"/>
<keyword evidence="4" id="KW-0862">Zinc</keyword>
<dbReference type="InterPro" id="IPR039355">
    <property type="entry name" value="Transcription_factor_GATA"/>
</dbReference>
<evidence type="ECO:0000259" key="11">
    <source>
        <dbReference type="PROSITE" id="PS50114"/>
    </source>
</evidence>
<evidence type="ECO:0000256" key="2">
    <source>
        <dbReference type="ARBA" id="ARBA00022723"/>
    </source>
</evidence>
<dbReference type="InterPro" id="IPR013088">
    <property type="entry name" value="Znf_NHR/GATA"/>
</dbReference>
<evidence type="ECO:0000256" key="1">
    <source>
        <dbReference type="ARBA" id="ARBA00004123"/>
    </source>
</evidence>
<evidence type="ECO:0000259" key="12">
    <source>
        <dbReference type="PROSITE" id="PS51915"/>
    </source>
</evidence>
<evidence type="ECO:0000256" key="9">
    <source>
        <dbReference type="PROSITE-ProRule" id="PRU01263"/>
    </source>
</evidence>
<dbReference type="Pfam" id="PF07776">
    <property type="entry name" value="zf-AD"/>
    <property type="match status" value="1"/>
</dbReference>
<evidence type="ECO:0000256" key="7">
    <source>
        <dbReference type="ARBA" id="ARBA00023242"/>
    </source>
</evidence>
<dbReference type="AlphaFoldDB" id="A0A9Q0NHM1"/>
<protein>
    <submittedName>
        <fullName evidence="13">GATA-binding factor A</fullName>
    </submittedName>
</protein>
<evidence type="ECO:0000256" key="4">
    <source>
        <dbReference type="ARBA" id="ARBA00022833"/>
    </source>
</evidence>
<feature type="region of interest" description="Disordered" evidence="10">
    <location>
        <begin position="189"/>
        <end position="216"/>
    </location>
</feature>
<keyword evidence="6" id="KW-0804">Transcription</keyword>
<keyword evidence="2" id="KW-0479">Metal-binding</keyword>
<dbReference type="PRINTS" id="PR00619">
    <property type="entry name" value="GATAZNFINGER"/>
</dbReference>
<dbReference type="PROSITE" id="PS51915">
    <property type="entry name" value="ZAD"/>
    <property type="match status" value="1"/>
</dbReference>
<gene>
    <name evidence="13" type="primary">pnr_1</name>
    <name evidence="13" type="ORF">Bhyg_05087</name>
</gene>
<feature type="region of interest" description="Disordered" evidence="10">
    <location>
        <begin position="491"/>
        <end position="531"/>
    </location>
</feature>
<dbReference type="SMART" id="SM00401">
    <property type="entry name" value="ZnF_GATA"/>
    <property type="match status" value="1"/>
</dbReference>
<evidence type="ECO:0000256" key="5">
    <source>
        <dbReference type="ARBA" id="ARBA00023015"/>
    </source>
</evidence>
<dbReference type="EMBL" id="WJQU01000001">
    <property type="protein sequence ID" value="KAJ6649846.1"/>
    <property type="molecule type" value="Genomic_DNA"/>
</dbReference>
<feature type="compositionally biased region" description="Low complexity" evidence="10">
    <location>
        <begin position="189"/>
        <end position="199"/>
    </location>
</feature>
<dbReference type="GO" id="GO:0008270">
    <property type="term" value="F:zinc ion binding"/>
    <property type="evidence" value="ECO:0007669"/>
    <property type="project" value="UniProtKB-KW"/>
</dbReference>
<keyword evidence="5" id="KW-0805">Transcription regulation</keyword>
<proteinExistence type="predicted"/>
<dbReference type="Gene3D" id="3.30.50.10">
    <property type="entry name" value="Erythroid Transcription Factor GATA-1, subunit A"/>
    <property type="match status" value="1"/>
</dbReference>
<keyword evidence="3 8" id="KW-0863">Zinc-finger</keyword>
<feature type="compositionally biased region" description="Low complexity" evidence="10">
    <location>
        <begin position="271"/>
        <end position="280"/>
    </location>
</feature>
<dbReference type="Proteomes" id="UP001151699">
    <property type="component" value="Chromosome A"/>
</dbReference>
<dbReference type="GO" id="GO:0000978">
    <property type="term" value="F:RNA polymerase II cis-regulatory region sequence-specific DNA binding"/>
    <property type="evidence" value="ECO:0007669"/>
    <property type="project" value="TreeGrafter"/>
</dbReference>
<evidence type="ECO:0000256" key="3">
    <source>
        <dbReference type="ARBA" id="ARBA00022771"/>
    </source>
</evidence>
<dbReference type="GO" id="GO:0045944">
    <property type="term" value="P:positive regulation of transcription by RNA polymerase II"/>
    <property type="evidence" value="ECO:0007669"/>
    <property type="project" value="TreeGrafter"/>
</dbReference>
<dbReference type="SUPFAM" id="SSF57716">
    <property type="entry name" value="Glucocorticoid receptor-like (DNA-binding domain)"/>
    <property type="match status" value="2"/>
</dbReference>
<feature type="compositionally biased region" description="Polar residues" evidence="10">
    <location>
        <begin position="200"/>
        <end position="216"/>
    </location>
</feature>
<dbReference type="InterPro" id="IPR000679">
    <property type="entry name" value="Znf_GATA"/>
</dbReference>